<name>A0ABR0LY65_9PEZI</name>
<comment type="caution">
    <text evidence="2">The sequence shown here is derived from an EMBL/GenBank/DDBJ whole genome shotgun (WGS) entry which is preliminary data.</text>
</comment>
<evidence type="ECO:0008006" key="4">
    <source>
        <dbReference type="Google" id="ProtNLM"/>
    </source>
</evidence>
<evidence type="ECO:0000313" key="3">
    <source>
        <dbReference type="Proteomes" id="UP001357485"/>
    </source>
</evidence>
<sequence length="369" mass="40040">MTPTTSAENTSGALVFIAYIFAALFLTTYILRTLFVLHSQTSSSSSPSPQRETPVKGWRIQLHASLAALSFAALSYHMLRFLILSYAAWAAERNLPVSSPFSLLGGLVPSKSTRGSARTGLGDLQLWQWSKTSTLFTDFARELCASPRAWWWSLQALVGSWVWGVWMSAEGQTRHIPSLWAFFALAQILPVSFTMNLFFLALLLTPRPTAMRSAKQPKPSSAGPSTPTVPLALSLAAYFAALALAPVVAGYGNDAFMPLVLFLRVLLLSPFLLIRSNTTIATATTSTTTSQSHSVYAYRTIYVALAVGWVTLGAWQSAVVGRAEKGVGRGGSKRHPNVLRDSAAVGALGWDFLIGVVSWSVWSWCWGGE</sequence>
<feature type="transmembrane region" description="Helical" evidence="1">
    <location>
        <begin position="179"/>
        <end position="204"/>
    </location>
</feature>
<evidence type="ECO:0000256" key="1">
    <source>
        <dbReference type="SAM" id="Phobius"/>
    </source>
</evidence>
<organism evidence="2 3">
    <name type="scientific">Cryomyces antarcticus</name>
    <dbReference type="NCBI Taxonomy" id="329879"/>
    <lineage>
        <taxon>Eukaryota</taxon>
        <taxon>Fungi</taxon>
        <taxon>Dikarya</taxon>
        <taxon>Ascomycota</taxon>
        <taxon>Pezizomycotina</taxon>
        <taxon>Dothideomycetes</taxon>
        <taxon>Dothideomycetes incertae sedis</taxon>
        <taxon>Cryomyces</taxon>
    </lineage>
</organism>
<keyword evidence="1" id="KW-1133">Transmembrane helix</keyword>
<feature type="transmembrane region" description="Helical" evidence="1">
    <location>
        <begin position="149"/>
        <end position="167"/>
    </location>
</feature>
<dbReference type="Proteomes" id="UP001357485">
    <property type="component" value="Unassembled WGS sequence"/>
</dbReference>
<reference evidence="2 3" key="1">
    <citation type="submission" date="2023-08" db="EMBL/GenBank/DDBJ databases">
        <title>Black Yeasts Isolated from many extreme environments.</title>
        <authorList>
            <person name="Coleine C."/>
            <person name="Stajich J.E."/>
            <person name="Selbmann L."/>
        </authorList>
    </citation>
    <scope>NUCLEOTIDE SEQUENCE [LARGE SCALE GENOMIC DNA]</scope>
    <source>
        <strain evidence="2 3">CCFEE 536</strain>
    </source>
</reference>
<evidence type="ECO:0000313" key="2">
    <source>
        <dbReference type="EMBL" id="KAK5256520.1"/>
    </source>
</evidence>
<dbReference type="EMBL" id="JAVRRA010008497">
    <property type="protein sequence ID" value="KAK5256520.1"/>
    <property type="molecule type" value="Genomic_DNA"/>
</dbReference>
<keyword evidence="1" id="KW-0472">Membrane</keyword>
<feature type="transmembrane region" description="Helical" evidence="1">
    <location>
        <begin position="229"/>
        <end position="249"/>
    </location>
</feature>
<feature type="transmembrane region" description="Helical" evidence="1">
    <location>
        <begin position="12"/>
        <end position="31"/>
    </location>
</feature>
<protein>
    <recommendedName>
        <fullName evidence="4">Alpha-1,3-glucosyltransferase</fullName>
    </recommendedName>
</protein>
<feature type="transmembrane region" description="Helical" evidence="1">
    <location>
        <begin position="256"/>
        <end position="276"/>
    </location>
</feature>
<keyword evidence="1" id="KW-0812">Transmembrane</keyword>
<feature type="transmembrane region" description="Helical" evidence="1">
    <location>
        <begin position="296"/>
        <end position="321"/>
    </location>
</feature>
<keyword evidence="3" id="KW-1185">Reference proteome</keyword>
<gene>
    <name evidence="2" type="ORF">LTR16_003078</name>
</gene>
<proteinExistence type="predicted"/>
<accession>A0ABR0LY65</accession>
<feature type="transmembrane region" description="Helical" evidence="1">
    <location>
        <begin position="342"/>
        <end position="362"/>
    </location>
</feature>
<feature type="transmembrane region" description="Helical" evidence="1">
    <location>
        <begin position="66"/>
        <end position="89"/>
    </location>
</feature>